<dbReference type="InterPro" id="IPR036365">
    <property type="entry name" value="PGBD-like_sf"/>
</dbReference>
<evidence type="ECO:0000313" key="3">
    <source>
        <dbReference type="EMBL" id="MFC3122844.1"/>
    </source>
</evidence>
<dbReference type="SUPFAM" id="SSF55846">
    <property type="entry name" value="N-acetylmuramoyl-L-alanine amidase-like"/>
    <property type="match status" value="1"/>
</dbReference>
<comment type="caution">
    <text evidence="3">The sequence shown here is derived from an EMBL/GenBank/DDBJ whole genome shotgun (WGS) entry which is preliminary data.</text>
</comment>
<dbReference type="CDD" id="cd06583">
    <property type="entry name" value="PGRP"/>
    <property type="match status" value="1"/>
</dbReference>
<dbReference type="InterPro" id="IPR002502">
    <property type="entry name" value="Amidase_domain"/>
</dbReference>
<dbReference type="SMART" id="SM00644">
    <property type="entry name" value="Ami_2"/>
    <property type="match status" value="1"/>
</dbReference>
<evidence type="ECO:0000313" key="4">
    <source>
        <dbReference type="Proteomes" id="UP001595478"/>
    </source>
</evidence>
<dbReference type="Gene3D" id="3.40.710.10">
    <property type="entry name" value="DD-peptidase/beta-lactamase superfamily"/>
    <property type="match status" value="1"/>
</dbReference>
<dbReference type="InterPro" id="IPR050789">
    <property type="entry name" value="Diverse_Enzym_Activities"/>
</dbReference>
<dbReference type="InterPro" id="IPR012338">
    <property type="entry name" value="Beta-lactam/transpept-like"/>
</dbReference>
<accession>A0ABV7FU29</accession>
<keyword evidence="4" id="KW-1185">Reference proteome</keyword>
<gene>
    <name evidence="3" type="primary">pbp4b</name>
    <name evidence="3" type="ORF">ACFOHL_14560</name>
</gene>
<reference evidence="4" key="1">
    <citation type="journal article" date="2019" name="Int. J. Syst. Evol. Microbiol.">
        <title>The Global Catalogue of Microorganisms (GCM) 10K type strain sequencing project: providing services to taxonomists for standard genome sequencing and annotation.</title>
        <authorList>
            <consortium name="The Broad Institute Genomics Platform"/>
            <consortium name="The Broad Institute Genome Sequencing Center for Infectious Disease"/>
            <person name="Wu L."/>
            <person name="Ma J."/>
        </authorList>
    </citation>
    <scope>NUCLEOTIDE SEQUENCE [LARGE SCALE GENOMIC DNA]</scope>
    <source>
        <strain evidence="4">KCTC 52473</strain>
    </source>
</reference>
<dbReference type="SUPFAM" id="SSF47090">
    <property type="entry name" value="PGBD-like"/>
    <property type="match status" value="1"/>
</dbReference>
<dbReference type="PROSITE" id="PS51257">
    <property type="entry name" value="PROKAR_LIPOPROTEIN"/>
    <property type="match status" value="1"/>
</dbReference>
<dbReference type="EMBL" id="JBHRSW010000036">
    <property type="protein sequence ID" value="MFC3122844.1"/>
    <property type="molecule type" value="Genomic_DNA"/>
</dbReference>
<sequence>MIKQVSNIRIFIMIALCLSVVACTSVQYKKLTSQNSSFRVKSIVMHFTAVDYARSVELLVDEGYVSAHYLIPQSNDPSYPNDSLEIIQLVDDDQRAWHAGVSYWQGRTGLNDTSIGIEIVNIPECIETEEPSRPALHSNDKLCVYPDFDPKQIELLIRLGKDLLARHPDVSPTSVVGHSDIAPSRKHDPGPRFPWFKLYEAGIGAWYDNDTMAKYWQTFSKHPLDIHLLQRALRNYGYGIIETGIADQQTVDTIAAFQMHFLPWKVTGSADEGTAAAVFALLEKYFPNKLEPIMAQYETTRKNQEPTKAHAQTRGQIDTTFPLINSVSRPYTNDKLSFVSYKGKGQLNIYPQDAESADIYVNGEKLNITLPFVDENYTYSLKRRTKNGVNTLSVRNIKPEGSTIEVVIPFPSLATNNQSKYDFSSVDKLIQDDIDKGFPGASLAIIKGGQIVKLSAYGYAERYNKNGHLLEQASQMTTDTIFDLASNTKVFATTLALMKLVEEKKVKLNAPVYQYLPEYVGGGRRAHSVRHLLSHATGNRAFVQFYKKDKALGEAFFSHNKSYTTELLLSALPTTFIDDALQQYSDLNFMILGLLVERVTGMPLDEYVDAEIYTPLQLKNTVFNPLLKGFKPEAFASTEISGNTRGNRVRFKNIRDYPLRGEVHDENAFYSMQGVAGHAGLFSTVKDLAVLSQLMLNGGGYKGVKLFSEDTIARFTSPSFTKSNLGLGWQLNTNKDKYWHFGAYASASAFGHTGWTGTAVVIDPSLDLAIVLLTNKKHSPIEGNETHYAFTGDNFATGKYGDVMTLIYEAILHGRH</sequence>
<dbReference type="Pfam" id="PF01471">
    <property type="entry name" value="PG_binding_1"/>
    <property type="match status" value="1"/>
</dbReference>
<feature type="domain" description="N-acetylmuramoyl-L-alanine amidase" evidence="2">
    <location>
        <begin position="28"/>
        <end position="190"/>
    </location>
</feature>
<dbReference type="InterPro" id="IPR036505">
    <property type="entry name" value="Amidase/PGRP_sf"/>
</dbReference>
<dbReference type="RefSeq" id="WP_376920974.1">
    <property type="nucleotide sequence ID" value="NZ_JBHRSW010000036.1"/>
</dbReference>
<dbReference type="Pfam" id="PF00144">
    <property type="entry name" value="Beta-lactamase"/>
    <property type="match status" value="1"/>
</dbReference>
<dbReference type="Gene3D" id="3.40.80.10">
    <property type="entry name" value="Peptidoglycan recognition protein-like"/>
    <property type="match status" value="1"/>
</dbReference>
<dbReference type="PANTHER" id="PTHR43283:SF11">
    <property type="entry name" value="BETA-LACTAMASE-RELATED DOMAIN-CONTAINING PROTEIN"/>
    <property type="match status" value="1"/>
</dbReference>
<dbReference type="InterPro" id="IPR002477">
    <property type="entry name" value="Peptidoglycan-bd-like"/>
</dbReference>
<evidence type="ECO:0000256" key="1">
    <source>
        <dbReference type="ARBA" id="ARBA00022801"/>
    </source>
</evidence>
<keyword evidence="1" id="KW-0378">Hydrolase</keyword>
<dbReference type="Gene3D" id="1.10.101.10">
    <property type="entry name" value="PGBD-like superfamily/PGBD"/>
    <property type="match status" value="1"/>
</dbReference>
<dbReference type="Proteomes" id="UP001595478">
    <property type="component" value="Unassembled WGS sequence"/>
</dbReference>
<dbReference type="Pfam" id="PF01510">
    <property type="entry name" value="Amidase_2"/>
    <property type="match status" value="1"/>
</dbReference>
<protein>
    <submittedName>
        <fullName evidence="3">Penicillin binding protein PBP4B</fullName>
    </submittedName>
</protein>
<organism evidence="3 4">
    <name type="scientific">Agaribacter flavus</name>
    <dbReference type="NCBI Taxonomy" id="1902781"/>
    <lineage>
        <taxon>Bacteria</taxon>
        <taxon>Pseudomonadati</taxon>
        <taxon>Pseudomonadota</taxon>
        <taxon>Gammaproteobacteria</taxon>
        <taxon>Alteromonadales</taxon>
        <taxon>Alteromonadaceae</taxon>
        <taxon>Agaribacter</taxon>
    </lineage>
</organism>
<evidence type="ECO:0000259" key="2">
    <source>
        <dbReference type="SMART" id="SM00644"/>
    </source>
</evidence>
<dbReference type="PANTHER" id="PTHR43283">
    <property type="entry name" value="BETA-LACTAMASE-RELATED"/>
    <property type="match status" value="1"/>
</dbReference>
<proteinExistence type="predicted"/>
<dbReference type="InterPro" id="IPR036366">
    <property type="entry name" value="PGBDSf"/>
</dbReference>
<dbReference type="SUPFAM" id="SSF56601">
    <property type="entry name" value="beta-lactamase/transpeptidase-like"/>
    <property type="match status" value="1"/>
</dbReference>
<dbReference type="InterPro" id="IPR001466">
    <property type="entry name" value="Beta-lactam-related"/>
</dbReference>
<name>A0ABV7FU29_9ALTE</name>
<dbReference type="NCBIfam" id="NF002968">
    <property type="entry name" value="PRK03642.1"/>
    <property type="match status" value="1"/>
</dbReference>